<dbReference type="Proteomes" id="UP001321700">
    <property type="component" value="Unassembled WGS sequence"/>
</dbReference>
<keyword evidence="2" id="KW-1185">Reference proteome</keyword>
<evidence type="ECO:0000313" key="2">
    <source>
        <dbReference type="Proteomes" id="UP001321700"/>
    </source>
</evidence>
<accession>A0ABU3KK71</accession>
<protein>
    <submittedName>
        <fullName evidence="1">Uncharacterized protein</fullName>
    </submittedName>
</protein>
<gene>
    <name evidence="1" type="ORF">RAE19_05240</name>
</gene>
<dbReference type="RefSeq" id="WP_313873922.1">
    <property type="nucleotide sequence ID" value="NZ_JAVBIK010000001.1"/>
</dbReference>
<reference evidence="1 2" key="1">
    <citation type="submission" date="2023-08" db="EMBL/GenBank/DDBJ databases">
        <title>Rhodoferax potami sp. nov. and Rhodoferax mekongensis sp. nov., isolated from the Mekong River in Thailand.</title>
        <authorList>
            <person name="Kitikhun S."/>
            <person name="Charoenyingcharoen P."/>
            <person name="Siriarchawattana P."/>
            <person name="Likhitrattanapisal S."/>
            <person name="Nilsakha T."/>
            <person name="Chanpet A."/>
            <person name="Rattanawaree P."/>
            <person name="Ingsriswang S."/>
        </authorList>
    </citation>
    <scope>NUCLEOTIDE SEQUENCE [LARGE SCALE GENOMIC DNA]</scope>
    <source>
        <strain evidence="1 2">TBRC 17660</strain>
    </source>
</reference>
<proteinExistence type="predicted"/>
<dbReference type="EMBL" id="JAVBIK010000001">
    <property type="protein sequence ID" value="MDT7518142.1"/>
    <property type="molecule type" value="Genomic_DNA"/>
</dbReference>
<organism evidence="1 2">
    <name type="scientific">Rhodoferax potami</name>
    <dbReference type="NCBI Taxonomy" id="3068338"/>
    <lineage>
        <taxon>Bacteria</taxon>
        <taxon>Pseudomonadati</taxon>
        <taxon>Pseudomonadota</taxon>
        <taxon>Betaproteobacteria</taxon>
        <taxon>Burkholderiales</taxon>
        <taxon>Comamonadaceae</taxon>
        <taxon>Rhodoferax</taxon>
    </lineage>
</organism>
<name>A0ABU3KK71_9BURK</name>
<comment type="caution">
    <text evidence="1">The sequence shown here is derived from an EMBL/GenBank/DDBJ whole genome shotgun (WGS) entry which is preliminary data.</text>
</comment>
<sequence>MENKYIKSLKLAVNNSRDLELLQSDRDPDFTLATISKEVILAILNDFVPHLYRLGLSSSSLLNGNCIQVHDQLQSFLLLRGISSYMTIGSMHGGDWSYCQTSIEKLKNDLVRASRDEAIRVHTWLTLGDASIIDWTGGAWHDVQSQLDQPAEKCLTYFPQGAQDADYYHLPYLLGRDFLIKTNCICHVRRT</sequence>
<evidence type="ECO:0000313" key="1">
    <source>
        <dbReference type="EMBL" id="MDT7518142.1"/>
    </source>
</evidence>